<keyword evidence="2" id="KW-1185">Reference proteome</keyword>
<evidence type="ECO:0000313" key="1">
    <source>
        <dbReference type="EMBL" id="ELU42618.1"/>
    </source>
</evidence>
<gene>
    <name evidence="1" type="ORF">AG1IA_03337</name>
</gene>
<accession>L8X0Q3</accession>
<protein>
    <submittedName>
        <fullName evidence="1">Uncharacterized protein</fullName>
    </submittedName>
</protein>
<proteinExistence type="predicted"/>
<dbReference type="AlphaFoldDB" id="L8X0Q3"/>
<reference evidence="1 2" key="1">
    <citation type="journal article" date="2013" name="Nat. Commun.">
        <title>The evolution and pathogenic mechanisms of the rice sheath blight pathogen.</title>
        <authorList>
            <person name="Zheng A."/>
            <person name="Lin R."/>
            <person name="Xu L."/>
            <person name="Qin P."/>
            <person name="Tang C."/>
            <person name="Ai P."/>
            <person name="Zhang D."/>
            <person name="Liu Y."/>
            <person name="Sun Z."/>
            <person name="Feng H."/>
            <person name="Wang Y."/>
            <person name="Chen Y."/>
            <person name="Liang X."/>
            <person name="Fu R."/>
            <person name="Li Q."/>
            <person name="Zhang J."/>
            <person name="Yu X."/>
            <person name="Xie Z."/>
            <person name="Ding L."/>
            <person name="Guan P."/>
            <person name="Tang J."/>
            <person name="Liang Y."/>
            <person name="Wang S."/>
            <person name="Deng Q."/>
            <person name="Li S."/>
            <person name="Zhu J."/>
            <person name="Wang L."/>
            <person name="Liu H."/>
            <person name="Li P."/>
        </authorList>
    </citation>
    <scope>NUCLEOTIDE SEQUENCE [LARGE SCALE GENOMIC DNA]</scope>
    <source>
        <strain evidence="2">AG-1 IA</strain>
    </source>
</reference>
<sequence>MCQCGCCVFSRNSKPRGSNASRVVQLSAASVSGFYSLNAFMKRLDTQSQSP</sequence>
<organism evidence="1 2">
    <name type="scientific">Thanatephorus cucumeris (strain AG1-IA)</name>
    <name type="common">Rice sheath blight fungus</name>
    <name type="synonym">Rhizoctonia solani</name>
    <dbReference type="NCBI Taxonomy" id="983506"/>
    <lineage>
        <taxon>Eukaryota</taxon>
        <taxon>Fungi</taxon>
        <taxon>Dikarya</taxon>
        <taxon>Basidiomycota</taxon>
        <taxon>Agaricomycotina</taxon>
        <taxon>Agaricomycetes</taxon>
        <taxon>Cantharellales</taxon>
        <taxon>Ceratobasidiaceae</taxon>
        <taxon>Rhizoctonia</taxon>
        <taxon>Rhizoctonia solani AG-1</taxon>
    </lineage>
</organism>
<dbReference type="Proteomes" id="UP000011668">
    <property type="component" value="Unassembled WGS sequence"/>
</dbReference>
<dbReference type="EMBL" id="AFRT01000780">
    <property type="protein sequence ID" value="ELU42618.1"/>
    <property type="molecule type" value="Genomic_DNA"/>
</dbReference>
<comment type="caution">
    <text evidence="1">The sequence shown here is derived from an EMBL/GenBank/DDBJ whole genome shotgun (WGS) entry which is preliminary data.</text>
</comment>
<evidence type="ECO:0000313" key="2">
    <source>
        <dbReference type="Proteomes" id="UP000011668"/>
    </source>
</evidence>
<dbReference type="HOGENOM" id="CLU_3108081_0_0_1"/>
<name>L8X0Q3_THACA</name>